<gene>
    <name evidence="2" type="ORF">DI555_23885</name>
</gene>
<evidence type="ECO:0000259" key="1">
    <source>
        <dbReference type="Pfam" id="PF10263"/>
    </source>
</evidence>
<comment type="caution">
    <text evidence="2">The sequence shown here is derived from an EMBL/GenBank/DDBJ whole genome shotgun (WGS) entry which is preliminary data.</text>
</comment>
<accession>A0A2W5NFG8</accession>
<reference evidence="2 3" key="1">
    <citation type="submission" date="2017-08" db="EMBL/GenBank/DDBJ databases">
        <title>Infants hospitalized years apart are colonized by the same room-sourced microbial strains.</title>
        <authorList>
            <person name="Brooks B."/>
            <person name="Olm M.R."/>
            <person name="Firek B.A."/>
            <person name="Baker R."/>
            <person name="Thomas B.C."/>
            <person name="Morowitz M.J."/>
            <person name="Banfield J.F."/>
        </authorList>
    </citation>
    <scope>NUCLEOTIDE SEQUENCE [LARGE SCALE GENOMIC DNA]</scope>
    <source>
        <strain evidence="2">S2_005_002_R2_33</strain>
    </source>
</reference>
<protein>
    <submittedName>
        <fullName evidence="2">SprT domain-containing protein</fullName>
    </submittedName>
</protein>
<proteinExistence type="predicted"/>
<dbReference type="GO" id="GO:0006950">
    <property type="term" value="P:response to stress"/>
    <property type="evidence" value="ECO:0007669"/>
    <property type="project" value="UniProtKB-ARBA"/>
</dbReference>
<dbReference type="Proteomes" id="UP000249082">
    <property type="component" value="Unassembled WGS sequence"/>
</dbReference>
<dbReference type="AlphaFoldDB" id="A0A2W5NFG8"/>
<dbReference type="EMBL" id="QFPX01000063">
    <property type="protein sequence ID" value="PZQ49535.1"/>
    <property type="molecule type" value="Genomic_DNA"/>
</dbReference>
<feature type="non-terminal residue" evidence="2">
    <location>
        <position position="168"/>
    </location>
</feature>
<dbReference type="InterPro" id="IPR006640">
    <property type="entry name" value="SprT-like_domain"/>
</dbReference>
<dbReference type="Pfam" id="PF10263">
    <property type="entry name" value="SprT-like"/>
    <property type="match status" value="1"/>
</dbReference>
<feature type="domain" description="SprT-like" evidence="1">
    <location>
        <begin position="15"/>
        <end position="116"/>
    </location>
</feature>
<evidence type="ECO:0000313" key="2">
    <source>
        <dbReference type="EMBL" id="PZQ49535.1"/>
    </source>
</evidence>
<organism evidence="2 3">
    <name type="scientific">Novosphingobium pentaromativorans</name>
    <dbReference type="NCBI Taxonomy" id="205844"/>
    <lineage>
        <taxon>Bacteria</taxon>
        <taxon>Pseudomonadati</taxon>
        <taxon>Pseudomonadota</taxon>
        <taxon>Alphaproteobacteria</taxon>
        <taxon>Sphingomonadales</taxon>
        <taxon>Sphingomonadaceae</taxon>
        <taxon>Novosphingobium</taxon>
    </lineage>
</organism>
<sequence>MSPANPTAKTYAALNRAFDFFNDRLFGGELPPCLVTLQRKNKAYGYFAGGRFGSKDGAEITDEIALNPSHFKSRTDEQSLSTLAHEMAHLWQHHFGKPSRNGYHNKEWAAKMHAIGLHPSDTGRPGGKEIGQSCSHYIIEAGPYARAFAELAAQPDFSALYVELWDDA</sequence>
<evidence type="ECO:0000313" key="3">
    <source>
        <dbReference type="Proteomes" id="UP000249082"/>
    </source>
</evidence>
<name>A0A2W5NFG8_9SPHN</name>